<organism evidence="1">
    <name type="scientific">Rhizobium meliloti</name>
    <name type="common">Ensifer meliloti</name>
    <name type="synonym">Sinorhizobium meliloti</name>
    <dbReference type="NCBI Taxonomy" id="382"/>
    <lineage>
        <taxon>Bacteria</taxon>
        <taxon>Pseudomonadati</taxon>
        <taxon>Pseudomonadota</taxon>
        <taxon>Alphaproteobacteria</taxon>
        <taxon>Hyphomicrobiales</taxon>
        <taxon>Rhizobiaceae</taxon>
        <taxon>Sinorhizobium/Ensifer group</taxon>
        <taxon>Sinorhizobium</taxon>
    </lineage>
</organism>
<gene>
    <name evidence="1" type="ORF">GHK45_15530</name>
</gene>
<sequence length="185" mass="21267">MPKHHDEWVKTEILFGKIVVRWGQAMGLVYSLPEEMGFQNFAAIRLGLAQLNGDGTRLTHMRKLIEHEPKLFQGWKDRSVQAIKALQSLERLVPERDALIHGIPVSSYKMNAGTKETILEGAYLVQQHHWLDTERYVKVPEIATKHLEKIRSAYDTMQRVALPMLFEDWETTFGFVPGRLDGDNA</sequence>
<proteinExistence type="predicted"/>
<dbReference type="EMBL" id="WISP01000113">
    <property type="protein sequence ID" value="MQW05133.1"/>
    <property type="molecule type" value="Genomic_DNA"/>
</dbReference>
<evidence type="ECO:0000313" key="1">
    <source>
        <dbReference type="EMBL" id="MQW05133.1"/>
    </source>
</evidence>
<comment type="caution">
    <text evidence="1">The sequence shown here is derived from an EMBL/GenBank/DDBJ whole genome shotgun (WGS) entry which is preliminary data.</text>
</comment>
<accession>A0A6A7ZQ85</accession>
<reference evidence="1" key="1">
    <citation type="journal article" date="2013" name="Genome Biol.">
        <title>Comparative genomics of the core and accessory genomes of 48 Sinorhizobium strains comprising five genospecies.</title>
        <authorList>
            <person name="Sugawara M."/>
            <person name="Epstein B."/>
            <person name="Badgley B.D."/>
            <person name="Unno T."/>
            <person name="Xu L."/>
            <person name="Reese J."/>
            <person name="Gyaneshwar P."/>
            <person name="Denny R."/>
            <person name="Mudge J."/>
            <person name="Bharti A.K."/>
            <person name="Farmer A.D."/>
            <person name="May G.D."/>
            <person name="Woodward J.E."/>
            <person name="Medigue C."/>
            <person name="Vallenet D."/>
            <person name="Lajus A."/>
            <person name="Rouy Z."/>
            <person name="Martinez-Vaz B."/>
            <person name="Tiffin P."/>
            <person name="Young N.D."/>
            <person name="Sadowsky M.J."/>
        </authorList>
    </citation>
    <scope>NUCLEOTIDE SEQUENCE</scope>
    <source>
        <strain evidence="1">M30</strain>
    </source>
</reference>
<dbReference type="RefSeq" id="WP_153318320.1">
    <property type="nucleotide sequence ID" value="NZ_WISP01000113.1"/>
</dbReference>
<protein>
    <submittedName>
        <fullName evidence="1">Uncharacterized protein</fullName>
    </submittedName>
</protein>
<name>A0A6A7ZQ85_RHIML</name>
<dbReference type="AlphaFoldDB" id="A0A6A7ZQ85"/>